<keyword evidence="2" id="KW-1185">Reference proteome</keyword>
<sequence length="253" mass="27971">DLTFLAFFPAFRLLVHPPPPELGGIALWKEDLQCLGEARWLTDTIIDFYLNSYFYMKLTDRLNCRTREEAGLPRWLVVCGFMGQQRPPGGLASLDVAVCTIEKANNLTEIHHATEDCPVPATAPDKGSGGPASVPVAPQHSKRSFGAGALGNGEKHKASTATPTVGTKTKQAPGPQVTSTPVDTKAVQENMIRGLDDDEVTFLEYVDVQKQKAESQRLKEDMQELEEYRISFRGHPSYKRDFLGHGAHLFSFK</sequence>
<proteinExistence type="predicted"/>
<name>A0AC60QQE3_IXOPE</name>
<reference evidence="1 2" key="1">
    <citation type="journal article" date="2020" name="Cell">
        <title>Large-Scale Comparative Analyses of Tick Genomes Elucidate Their Genetic Diversity and Vector Capacities.</title>
        <authorList>
            <consortium name="Tick Genome and Microbiome Consortium (TIGMIC)"/>
            <person name="Jia N."/>
            <person name="Wang J."/>
            <person name="Shi W."/>
            <person name="Du L."/>
            <person name="Sun Y."/>
            <person name="Zhan W."/>
            <person name="Jiang J.F."/>
            <person name="Wang Q."/>
            <person name="Zhang B."/>
            <person name="Ji P."/>
            <person name="Bell-Sakyi L."/>
            <person name="Cui X.M."/>
            <person name="Yuan T.T."/>
            <person name="Jiang B.G."/>
            <person name="Yang W.F."/>
            <person name="Lam T.T."/>
            <person name="Chang Q.C."/>
            <person name="Ding S.J."/>
            <person name="Wang X.J."/>
            <person name="Zhu J.G."/>
            <person name="Ruan X.D."/>
            <person name="Zhao L."/>
            <person name="Wei J.T."/>
            <person name="Ye R.Z."/>
            <person name="Que T.C."/>
            <person name="Du C.H."/>
            <person name="Zhou Y.H."/>
            <person name="Cheng J.X."/>
            <person name="Dai P.F."/>
            <person name="Guo W.B."/>
            <person name="Han X.H."/>
            <person name="Huang E.J."/>
            <person name="Li L.F."/>
            <person name="Wei W."/>
            <person name="Gao Y.C."/>
            <person name="Liu J.Z."/>
            <person name="Shao H.Z."/>
            <person name="Wang X."/>
            <person name="Wang C.C."/>
            <person name="Yang T.C."/>
            <person name="Huo Q.B."/>
            <person name="Li W."/>
            <person name="Chen H.Y."/>
            <person name="Chen S.E."/>
            <person name="Zhou L.G."/>
            <person name="Ni X.B."/>
            <person name="Tian J.H."/>
            <person name="Sheng Y."/>
            <person name="Liu T."/>
            <person name="Pan Y.S."/>
            <person name="Xia L.Y."/>
            <person name="Li J."/>
            <person name="Zhao F."/>
            <person name="Cao W.C."/>
        </authorList>
    </citation>
    <scope>NUCLEOTIDE SEQUENCE [LARGE SCALE GENOMIC DNA]</scope>
    <source>
        <strain evidence="1">Iper-2018</strain>
    </source>
</reference>
<feature type="non-terminal residue" evidence="1">
    <location>
        <position position="1"/>
    </location>
</feature>
<dbReference type="Proteomes" id="UP000805193">
    <property type="component" value="Unassembled WGS sequence"/>
</dbReference>
<organism evidence="1 2">
    <name type="scientific">Ixodes persulcatus</name>
    <name type="common">Taiga tick</name>
    <dbReference type="NCBI Taxonomy" id="34615"/>
    <lineage>
        <taxon>Eukaryota</taxon>
        <taxon>Metazoa</taxon>
        <taxon>Ecdysozoa</taxon>
        <taxon>Arthropoda</taxon>
        <taxon>Chelicerata</taxon>
        <taxon>Arachnida</taxon>
        <taxon>Acari</taxon>
        <taxon>Parasitiformes</taxon>
        <taxon>Ixodida</taxon>
        <taxon>Ixodoidea</taxon>
        <taxon>Ixodidae</taxon>
        <taxon>Ixodinae</taxon>
        <taxon>Ixodes</taxon>
    </lineage>
</organism>
<gene>
    <name evidence="1" type="ORF">HPB47_016634</name>
</gene>
<evidence type="ECO:0000313" key="1">
    <source>
        <dbReference type="EMBL" id="KAG0439473.1"/>
    </source>
</evidence>
<evidence type="ECO:0000313" key="2">
    <source>
        <dbReference type="Proteomes" id="UP000805193"/>
    </source>
</evidence>
<comment type="caution">
    <text evidence="1">The sequence shown here is derived from an EMBL/GenBank/DDBJ whole genome shotgun (WGS) entry which is preliminary data.</text>
</comment>
<dbReference type="EMBL" id="JABSTQ010005369">
    <property type="protein sequence ID" value="KAG0439473.1"/>
    <property type="molecule type" value="Genomic_DNA"/>
</dbReference>
<accession>A0AC60QQE3</accession>
<protein>
    <submittedName>
        <fullName evidence="1">Uncharacterized protein</fullName>
    </submittedName>
</protein>